<dbReference type="RefSeq" id="WP_076530868.1">
    <property type="nucleotide sequence ID" value="NZ_CANNEL010000001.1"/>
</dbReference>
<dbReference type="Proteomes" id="UP000186019">
    <property type="component" value="Unassembled WGS sequence"/>
</dbReference>
<keyword evidence="3" id="KW-1185">Reference proteome</keyword>
<proteinExistence type="predicted"/>
<feature type="chain" id="PRO_5009941498" description="Succinate dehydrogenase" evidence="1">
    <location>
        <begin position="18"/>
        <end position="104"/>
    </location>
</feature>
<reference evidence="3" key="1">
    <citation type="submission" date="2017-01" db="EMBL/GenBank/DDBJ databases">
        <authorList>
            <person name="Varghese N."/>
            <person name="Submissions S."/>
        </authorList>
    </citation>
    <scope>NUCLEOTIDE SEQUENCE [LARGE SCALE GENOMIC DNA]</scope>
    <source>
        <strain evidence="3">DSM 29590</strain>
    </source>
</reference>
<sequence length="104" mass="10636">MRALAILALAALTACTAANDAADAVARSQAKNVVNTYVADRYPGLNAAPITDCIIDAADAREILQISSAAITGLDAGTAEQIGQIARRPEALQCIAQNSLTLIG</sequence>
<name>A0A1N7EY92_9RHOB</name>
<dbReference type="AlphaFoldDB" id="A0A1N7EY92"/>
<evidence type="ECO:0000256" key="1">
    <source>
        <dbReference type="SAM" id="SignalP"/>
    </source>
</evidence>
<protein>
    <recommendedName>
        <fullName evidence="4">Succinate dehydrogenase</fullName>
    </recommendedName>
</protein>
<organism evidence="2 3">
    <name type="scientific">Roseovarius nanhaiticus</name>
    <dbReference type="NCBI Taxonomy" id="573024"/>
    <lineage>
        <taxon>Bacteria</taxon>
        <taxon>Pseudomonadati</taxon>
        <taxon>Pseudomonadota</taxon>
        <taxon>Alphaproteobacteria</taxon>
        <taxon>Rhodobacterales</taxon>
        <taxon>Roseobacteraceae</taxon>
        <taxon>Roseovarius</taxon>
    </lineage>
</organism>
<dbReference type="EMBL" id="FTNV01000001">
    <property type="protein sequence ID" value="SIR93037.1"/>
    <property type="molecule type" value="Genomic_DNA"/>
</dbReference>
<feature type="signal peptide" evidence="1">
    <location>
        <begin position="1"/>
        <end position="17"/>
    </location>
</feature>
<dbReference type="PROSITE" id="PS51257">
    <property type="entry name" value="PROKAR_LIPOPROTEIN"/>
    <property type="match status" value="1"/>
</dbReference>
<gene>
    <name evidence="2" type="ORF">SAMN05421666_0615</name>
</gene>
<dbReference type="OrthoDB" id="7867642at2"/>
<keyword evidence="1" id="KW-0732">Signal</keyword>
<evidence type="ECO:0008006" key="4">
    <source>
        <dbReference type="Google" id="ProtNLM"/>
    </source>
</evidence>
<accession>A0A1N7EY92</accession>
<evidence type="ECO:0000313" key="2">
    <source>
        <dbReference type="EMBL" id="SIR93037.1"/>
    </source>
</evidence>
<dbReference type="STRING" id="573024.SAMN05216208_1520"/>
<evidence type="ECO:0000313" key="3">
    <source>
        <dbReference type="Proteomes" id="UP000186019"/>
    </source>
</evidence>